<evidence type="ECO:0000256" key="6">
    <source>
        <dbReference type="ARBA" id="ARBA00022989"/>
    </source>
</evidence>
<evidence type="ECO:0000313" key="12">
    <source>
        <dbReference type="Proteomes" id="UP000005203"/>
    </source>
</evidence>
<keyword evidence="9 10" id="KW-0807">Transducer</keyword>
<dbReference type="GO" id="GO:0007165">
    <property type="term" value="P:signal transduction"/>
    <property type="evidence" value="ECO:0007669"/>
    <property type="project" value="UniProtKB-KW"/>
</dbReference>
<organism evidence="11">
    <name type="scientific">Apis mellifera</name>
    <name type="common">Honeybee</name>
    <dbReference type="NCBI Taxonomy" id="7460"/>
    <lineage>
        <taxon>Eukaryota</taxon>
        <taxon>Metazoa</taxon>
        <taxon>Ecdysozoa</taxon>
        <taxon>Arthropoda</taxon>
        <taxon>Hexapoda</taxon>
        <taxon>Insecta</taxon>
        <taxon>Pterygota</taxon>
        <taxon>Neoptera</taxon>
        <taxon>Endopterygota</taxon>
        <taxon>Hymenoptera</taxon>
        <taxon>Apocrita</taxon>
        <taxon>Aculeata</taxon>
        <taxon>Apoidea</taxon>
        <taxon>Anthophila</taxon>
        <taxon>Apidae</taxon>
        <taxon>Apis</taxon>
    </lineage>
</organism>
<reference evidence="11" key="1">
    <citation type="submission" date="2021-01" db="UniProtKB">
        <authorList>
            <consortium name="EnsemblMetazoa"/>
        </authorList>
    </citation>
    <scope>IDENTIFICATION</scope>
    <source>
        <strain evidence="11">DH4</strain>
    </source>
</reference>
<keyword evidence="6 10" id="KW-1133">Transmembrane helix</keyword>
<dbReference type="EnsemblMetazoa" id="XM_016915291">
    <property type="protein sequence ID" value="XP_016770780"/>
    <property type="gene ID" value="LOC102655180"/>
</dbReference>
<dbReference type="GO" id="GO:0004984">
    <property type="term" value="F:olfactory receptor activity"/>
    <property type="evidence" value="ECO:0007669"/>
    <property type="project" value="InterPro"/>
</dbReference>
<dbReference type="GO" id="GO:0005886">
    <property type="term" value="C:plasma membrane"/>
    <property type="evidence" value="ECO:0007669"/>
    <property type="project" value="UniProtKB-SubCell"/>
</dbReference>
<keyword evidence="5 10" id="KW-0552">Olfaction</keyword>
<dbReference type="AlphaFoldDB" id="A0A7M7IIU8"/>
<keyword evidence="3 10" id="KW-0716">Sensory transduction</keyword>
<dbReference type="RefSeq" id="XP_016770780.1">
    <property type="nucleotide sequence ID" value="XM_016915291.2"/>
</dbReference>
<evidence type="ECO:0000256" key="10">
    <source>
        <dbReference type="RuleBase" id="RU351113"/>
    </source>
</evidence>
<feature type="transmembrane region" description="Helical" evidence="10">
    <location>
        <begin position="204"/>
        <end position="224"/>
    </location>
</feature>
<dbReference type="GO" id="GO:0005549">
    <property type="term" value="F:odorant binding"/>
    <property type="evidence" value="ECO:0007669"/>
    <property type="project" value="InterPro"/>
</dbReference>
<evidence type="ECO:0000256" key="9">
    <source>
        <dbReference type="ARBA" id="ARBA00023224"/>
    </source>
</evidence>
<evidence type="ECO:0000256" key="8">
    <source>
        <dbReference type="ARBA" id="ARBA00023170"/>
    </source>
</evidence>
<dbReference type="PANTHER" id="PTHR21137">
    <property type="entry name" value="ODORANT RECEPTOR"/>
    <property type="match status" value="1"/>
</dbReference>
<dbReference type="Pfam" id="PF02949">
    <property type="entry name" value="7tm_6"/>
    <property type="match status" value="1"/>
</dbReference>
<proteinExistence type="inferred from homology"/>
<evidence type="ECO:0000256" key="5">
    <source>
        <dbReference type="ARBA" id="ARBA00022725"/>
    </source>
</evidence>
<keyword evidence="12" id="KW-1185">Reference proteome</keyword>
<evidence type="ECO:0000256" key="3">
    <source>
        <dbReference type="ARBA" id="ARBA00022606"/>
    </source>
</evidence>
<reference evidence="13" key="2">
    <citation type="submission" date="2025-04" db="UniProtKB">
        <authorList>
            <consortium name="RefSeq"/>
        </authorList>
    </citation>
    <scope>IDENTIFICATION</scope>
    <source>
        <strain evidence="13">DH4</strain>
        <tissue evidence="13">Whole body</tissue>
    </source>
</reference>
<keyword evidence="4 10" id="KW-0812">Transmembrane</keyword>
<keyword evidence="8 10" id="KW-0675">Receptor</keyword>
<dbReference type="GeneID" id="102655180"/>
<evidence type="ECO:0000256" key="1">
    <source>
        <dbReference type="ARBA" id="ARBA00004651"/>
    </source>
</evidence>
<keyword evidence="2" id="KW-1003">Cell membrane</keyword>
<evidence type="ECO:0000313" key="11">
    <source>
        <dbReference type="EnsemblMetazoa" id="XP_016770780"/>
    </source>
</evidence>
<dbReference type="OrthoDB" id="7540137at2759"/>
<sequence length="420" mass="48963">MDRLSVFQKTKKQHNEIYDIPYYKMMEKYIRFLGQDPRQKNEFRNIIVFILVISIASILIPTTLELYISLRNKDMDGVIECIPHFIASSISAVKLLNLHFNRQNYNILFHFVIKKWQQLKSIYELNALDETIMQGKRMAKLYRNTLFSFLILYLFSDTLFSFLILFLLVPLVSPILDIVHPLNQTRSRQQLLRVNYIIFDTDDYFFYIYLQLAWGSIIVVLTIIAADWFYILIIHFNSGLFAVCGVQVLEATMNSNLVSKDAFSENSSYEKFRTCVIMHNEVIEFYNILNENCQYSYLIQVGLNMLGMSTTAVQTVINLDRPDVAIRSAVFFGANQFHLFLLSLPGQILLDHCADFANAIYDTTWYGTSLEIQKMLYMMQIRSKKLCALTAGGLYDMNIENFGITFKTCMSYFTMIMSLK</sequence>
<comment type="similarity">
    <text evidence="10">Belongs to the insect chemoreceptor superfamily. Heteromeric odorant receptor channel (TC 1.A.69) family.</text>
</comment>
<evidence type="ECO:0000256" key="4">
    <source>
        <dbReference type="ARBA" id="ARBA00022692"/>
    </source>
</evidence>
<keyword evidence="7 10" id="KW-0472">Membrane</keyword>
<name>A0A7M7IIU8_APIME</name>
<evidence type="ECO:0000256" key="7">
    <source>
        <dbReference type="ARBA" id="ARBA00023136"/>
    </source>
</evidence>
<protein>
    <recommendedName>
        <fullName evidence="10">Odorant receptor</fullName>
    </recommendedName>
</protein>
<accession>A0A7M7IIU8</accession>
<gene>
    <name evidence="13" type="primary">LOC102655180</name>
</gene>
<evidence type="ECO:0000313" key="13">
    <source>
        <dbReference type="RefSeq" id="XP_016770780.1"/>
    </source>
</evidence>
<comment type="subcellular location">
    <subcellularLocation>
        <location evidence="1 10">Cell membrane</location>
        <topology evidence="1 10">Multi-pass membrane protein</topology>
    </subcellularLocation>
</comment>
<dbReference type="PANTHER" id="PTHR21137:SF35">
    <property type="entry name" value="ODORANT RECEPTOR 19A-RELATED"/>
    <property type="match status" value="1"/>
</dbReference>
<dbReference type="Proteomes" id="UP000005203">
    <property type="component" value="Linkage group LG11"/>
</dbReference>
<dbReference type="KEGG" id="ame:102655180"/>
<evidence type="ECO:0000256" key="2">
    <source>
        <dbReference type="ARBA" id="ARBA00022475"/>
    </source>
</evidence>
<comment type="caution">
    <text evidence="10">Lacks conserved residue(s) required for the propagation of feature annotation.</text>
</comment>
<accession>A0A8B7KPR3</accession>
<feature type="transmembrane region" description="Helical" evidence="10">
    <location>
        <begin position="46"/>
        <end position="68"/>
    </location>
</feature>
<dbReference type="InterPro" id="IPR004117">
    <property type="entry name" value="7tm6_olfct_rcpt"/>
</dbReference>